<dbReference type="AlphaFoldDB" id="A0AAE1AVC5"/>
<gene>
    <name evidence="1" type="ORF">RRG08_061041</name>
</gene>
<name>A0AAE1AVC5_9GAST</name>
<evidence type="ECO:0000313" key="1">
    <source>
        <dbReference type="EMBL" id="KAK3794374.1"/>
    </source>
</evidence>
<evidence type="ECO:0000313" key="2">
    <source>
        <dbReference type="Proteomes" id="UP001283361"/>
    </source>
</evidence>
<organism evidence="1 2">
    <name type="scientific">Elysia crispata</name>
    <name type="common">lettuce slug</name>
    <dbReference type="NCBI Taxonomy" id="231223"/>
    <lineage>
        <taxon>Eukaryota</taxon>
        <taxon>Metazoa</taxon>
        <taxon>Spiralia</taxon>
        <taxon>Lophotrochozoa</taxon>
        <taxon>Mollusca</taxon>
        <taxon>Gastropoda</taxon>
        <taxon>Heterobranchia</taxon>
        <taxon>Euthyneura</taxon>
        <taxon>Panpulmonata</taxon>
        <taxon>Sacoglossa</taxon>
        <taxon>Placobranchoidea</taxon>
        <taxon>Plakobranchidae</taxon>
        <taxon>Elysia</taxon>
    </lineage>
</organism>
<sequence length="40" mass="4449">MLISLRRYLDTWGGGRGPGFTTNLPTSVWPPFPCRGQESP</sequence>
<proteinExistence type="predicted"/>
<dbReference type="EMBL" id="JAWDGP010001129">
    <property type="protein sequence ID" value="KAK3794374.1"/>
    <property type="molecule type" value="Genomic_DNA"/>
</dbReference>
<reference evidence="1" key="1">
    <citation type="journal article" date="2023" name="G3 (Bethesda)">
        <title>A reference genome for the long-term kleptoplast-retaining sea slug Elysia crispata morphotype clarki.</title>
        <authorList>
            <person name="Eastman K.E."/>
            <person name="Pendleton A.L."/>
            <person name="Shaikh M.A."/>
            <person name="Suttiyut T."/>
            <person name="Ogas R."/>
            <person name="Tomko P."/>
            <person name="Gavelis G."/>
            <person name="Widhalm J.R."/>
            <person name="Wisecaver J.H."/>
        </authorList>
    </citation>
    <scope>NUCLEOTIDE SEQUENCE</scope>
    <source>
        <strain evidence="1">ECLA1</strain>
    </source>
</reference>
<keyword evidence="2" id="KW-1185">Reference proteome</keyword>
<accession>A0AAE1AVC5</accession>
<comment type="caution">
    <text evidence="1">The sequence shown here is derived from an EMBL/GenBank/DDBJ whole genome shotgun (WGS) entry which is preliminary data.</text>
</comment>
<protein>
    <submittedName>
        <fullName evidence="1">Uncharacterized protein</fullName>
    </submittedName>
</protein>
<dbReference type="Proteomes" id="UP001283361">
    <property type="component" value="Unassembled WGS sequence"/>
</dbReference>